<dbReference type="RefSeq" id="WP_012105538.1">
    <property type="nucleotide sequence ID" value="NC_009708.1"/>
</dbReference>
<evidence type="ECO:0000313" key="3">
    <source>
        <dbReference type="Proteomes" id="UP000002412"/>
    </source>
</evidence>
<keyword evidence="1" id="KW-1133">Transmembrane helix</keyword>
<gene>
    <name evidence="2" type="ordered locus">YpsIP31758_2982</name>
</gene>
<dbReference type="HOGENOM" id="CLU_079084_1_0_6"/>
<dbReference type="Proteomes" id="UP000002412">
    <property type="component" value="Chromosome"/>
</dbReference>
<dbReference type="AlphaFoldDB" id="A0A0U1QX27"/>
<keyword evidence="1" id="KW-0472">Membrane</keyword>
<reference evidence="2 3" key="1">
    <citation type="journal article" date="2007" name="PLoS Genet.">
        <title>The complete genome sequence of Yersinia pseudotuberculosis IP31758, the causative agent of Far East scarlet-like fever.</title>
        <authorList>
            <person name="Eppinger M."/>
            <person name="Rosovitz M.J."/>
            <person name="Fricke W.F."/>
            <person name="Rasko D.A."/>
            <person name="Kokorina G."/>
            <person name="Fayolle C."/>
            <person name="Lindler L.E."/>
            <person name="Carniel E."/>
            <person name="Ravel J."/>
        </authorList>
    </citation>
    <scope>NUCLEOTIDE SEQUENCE [LARGE SCALE GENOMIC DNA]</scope>
    <source>
        <strain evidence="2 3">IP 31758</strain>
    </source>
</reference>
<proteinExistence type="predicted"/>
<organism evidence="2 3">
    <name type="scientific">Yersinia pseudotuberculosis serotype O:1b (strain IP 31758)</name>
    <dbReference type="NCBI Taxonomy" id="349747"/>
    <lineage>
        <taxon>Bacteria</taxon>
        <taxon>Pseudomonadati</taxon>
        <taxon>Pseudomonadota</taxon>
        <taxon>Gammaproteobacteria</taxon>
        <taxon>Enterobacterales</taxon>
        <taxon>Yersiniaceae</taxon>
        <taxon>Yersinia</taxon>
    </lineage>
</organism>
<evidence type="ECO:0000313" key="2">
    <source>
        <dbReference type="EMBL" id="ABS47173.1"/>
    </source>
</evidence>
<dbReference type="EMBL" id="CP000720">
    <property type="protein sequence ID" value="ABS47173.1"/>
    <property type="molecule type" value="Genomic_DNA"/>
</dbReference>
<protein>
    <recommendedName>
        <fullName evidence="4">Inner membrane protein yafU</fullName>
    </recommendedName>
</protein>
<evidence type="ECO:0008006" key="4">
    <source>
        <dbReference type="Google" id="ProtNLM"/>
    </source>
</evidence>
<accession>A0A0U1QX27</accession>
<feature type="transmembrane region" description="Helical" evidence="1">
    <location>
        <begin position="225"/>
        <end position="248"/>
    </location>
</feature>
<keyword evidence="1" id="KW-0812">Transmembrane</keyword>
<name>A0A0U1QX27_YERP3</name>
<dbReference type="KEGG" id="ypi:YpsIP31758_2982"/>
<sequence length="287" mass="32050">MKYDSVLKTFVDDNYRLEDHLDFKKQHADIRYQKLHKQLNEMSDENMHALLTIEEGEYFLKTLCNPNPHQSWKDAIFSCTDPTSVFFGSLVESLSVSRIVFEIRGFGVTATEYVGKNGSSYIKLSGYAGIRKYLDATRYLIDNPKILDIGIGTQGIENGIVRGARFCIVFSAAYRSVELLLKDEYGLADFFVNLTLDAAKLGVSIGVAWGAKALATGFMVAGGSVLAIAIAIGIFTIGVLASLILYWLDNEYKISETIIKNIKSHRVQNSPYHADQFFNAWGRLSRG</sequence>
<evidence type="ECO:0000256" key="1">
    <source>
        <dbReference type="SAM" id="Phobius"/>
    </source>
</evidence>